<evidence type="ECO:0000259" key="1">
    <source>
        <dbReference type="Pfam" id="PF04965"/>
    </source>
</evidence>
<evidence type="ECO:0000313" key="2">
    <source>
        <dbReference type="EMBL" id="GGO94455.1"/>
    </source>
</evidence>
<reference evidence="2" key="2">
    <citation type="submission" date="2020-09" db="EMBL/GenBank/DDBJ databases">
        <authorList>
            <person name="Sun Q."/>
            <person name="Zhou Y."/>
        </authorList>
    </citation>
    <scope>NUCLEOTIDE SEQUENCE</scope>
    <source>
        <strain evidence="2">CGMCC 4.7201</strain>
    </source>
</reference>
<dbReference type="SUPFAM" id="SSF160719">
    <property type="entry name" value="gpW/gp25-like"/>
    <property type="match status" value="1"/>
</dbReference>
<gene>
    <name evidence="2" type="ORF">GCM10012280_49360</name>
</gene>
<dbReference type="Gene3D" id="3.10.450.40">
    <property type="match status" value="1"/>
</dbReference>
<dbReference type="AlphaFoldDB" id="A0A918E0W9"/>
<evidence type="ECO:0000313" key="3">
    <source>
        <dbReference type="Proteomes" id="UP000641932"/>
    </source>
</evidence>
<organism evidence="2 3">
    <name type="scientific">Wenjunlia tyrosinilytica</name>
    <dbReference type="NCBI Taxonomy" id="1544741"/>
    <lineage>
        <taxon>Bacteria</taxon>
        <taxon>Bacillati</taxon>
        <taxon>Actinomycetota</taxon>
        <taxon>Actinomycetes</taxon>
        <taxon>Kitasatosporales</taxon>
        <taxon>Streptomycetaceae</taxon>
        <taxon>Wenjunlia</taxon>
    </lineage>
</organism>
<comment type="caution">
    <text evidence="2">The sequence shown here is derived from an EMBL/GenBank/DDBJ whole genome shotgun (WGS) entry which is preliminary data.</text>
</comment>
<name>A0A918E0W9_9ACTN</name>
<dbReference type="InterPro" id="IPR007048">
    <property type="entry name" value="IraD/Gp25-like"/>
</dbReference>
<protein>
    <submittedName>
        <fullName evidence="2">Baseplate protein</fullName>
    </submittedName>
</protein>
<dbReference type="Pfam" id="PF04965">
    <property type="entry name" value="GPW_gp25"/>
    <property type="match status" value="1"/>
</dbReference>
<proteinExistence type="predicted"/>
<keyword evidence="3" id="KW-1185">Reference proteome</keyword>
<sequence>MVTRQAAPDPRAFLGSGWSFPVGVRPDGSVATATYEEDVHQAIRIVLGTNPGERAMRPDFGAGLDRFVFEPVSPTTMTRVRTRVHDALVDWEPRIDILDVVVTCADPEQRNRLDIEVQYRVRATNGVHNLVYPFYLEEGTPQ</sequence>
<reference evidence="2" key="1">
    <citation type="journal article" date="2014" name="Int. J. Syst. Evol. Microbiol.">
        <title>Complete genome sequence of Corynebacterium casei LMG S-19264T (=DSM 44701T), isolated from a smear-ripened cheese.</title>
        <authorList>
            <consortium name="US DOE Joint Genome Institute (JGI-PGF)"/>
            <person name="Walter F."/>
            <person name="Albersmeier A."/>
            <person name="Kalinowski J."/>
            <person name="Ruckert C."/>
        </authorList>
    </citation>
    <scope>NUCLEOTIDE SEQUENCE</scope>
    <source>
        <strain evidence="2">CGMCC 4.7201</strain>
    </source>
</reference>
<dbReference type="Proteomes" id="UP000641932">
    <property type="component" value="Unassembled WGS sequence"/>
</dbReference>
<accession>A0A918E0W9</accession>
<dbReference type="EMBL" id="BMMS01000023">
    <property type="protein sequence ID" value="GGO94455.1"/>
    <property type="molecule type" value="Genomic_DNA"/>
</dbReference>
<feature type="domain" description="IraD/Gp25-like" evidence="1">
    <location>
        <begin position="34"/>
        <end position="125"/>
    </location>
</feature>
<dbReference type="RefSeq" id="WP_189133990.1">
    <property type="nucleotide sequence ID" value="NZ_BMMS01000023.1"/>
</dbReference>